<dbReference type="PANTHER" id="PTHR14237:SF19">
    <property type="entry name" value="MITOCHONDRIAL AMIDOXIME REDUCING COMPONENT 1"/>
    <property type="match status" value="1"/>
</dbReference>
<evidence type="ECO:0000259" key="1">
    <source>
        <dbReference type="PROSITE" id="PS51340"/>
    </source>
</evidence>
<dbReference type="SUPFAM" id="SSF141673">
    <property type="entry name" value="MOSC N-terminal domain-like"/>
    <property type="match status" value="1"/>
</dbReference>
<dbReference type="InterPro" id="IPR011037">
    <property type="entry name" value="Pyrv_Knase-like_insert_dom_sf"/>
</dbReference>
<dbReference type="PANTHER" id="PTHR14237">
    <property type="entry name" value="MOLYBDOPTERIN COFACTOR SULFURASE MOSC"/>
    <property type="match status" value="1"/>
</dbReference>
<reference evidence="3" key="1">
    <citation type="journal article" date="2019" name="Int. J. Syst. Evol. Microbiol.">
        <title>The Global Catalogue of Microorganisms (GCM) 10K type strain sequencing project: providing services to taxonomists for standard genome sequencing and annotation.</title>
        <authorList>
            <consortium name="The Broad Institute Genomics Platform"/>
            <consortium name="The Broad Institute Genome Sequencing Center for Infectious Disease"/>
            <person name="Wu L."/>
            <person name="Ma J."/>
        </authorList>
    </citation>
    <scope>NUCLEOTIDE SEQUENCE [LARGE SCALE GENOMIC DNA]</scope>
    <source>
        <strain evidence="3">KCTC 52232</strain>
    </source>
</reference>
<sequence>MLQITELYIYPIKSMGGIRLNEAMVTDRGLQYDRRWMLIDDNNRFISQRECSQMALLKTAINDSYLVVTNNVTNTSINIPLTTRSKGFIQVTIWDDSCVSVLMRDEINAWFTKALGISVRLVYMPDDSQRLVEEKYAKHNDITSFSDAFPFLLIGQSSLDDLNTRLDNAVQIDRFRPNIVFSGAAPYCEDTIDSFTINNINFNGAKLCARCNMITINQNDSTSAKEPTKTLARYRRRDNKIYFGQNLIHNGSGKISVGDELHLISTHTDQRFIIA</sequence>
<gene>
    <name evidence="2" type="ORF">ACFSYC_15640</name>
</gene>
<dbReference type="RefSeq" id="WP_377129494.1">
    <property type="nucleotide sequence ID" value="NZ_JBHUON010000021.1"/>
</dbReference>
<dbReference type="PROSITE" id="PS51340">
    <property type="entry name" value="MOSC"/>
    <property type="match status" value="1"/>
</dbReference>
<proteinExistence type="predicted"/>
<evidence type="ECO:0000313" key="2">
    <source>
        <dbReference type="EMBL" id="MFD2866129.1"/>
    </source>
</evidence>
<organism evidence="2 3">
    <name type="scientific">Mucilaginibacter antarcticus</name>
    <dbReference type="NCBI Taxonomy" id="1855725"/>
    <lineage>
        <taxon>Bacteria</taxon>
        <taxon>Pseudomonadati</taxon>
        <taxon>Bacteroidota</taxon>
        <taxon>Sphingobacteriia</taxon>
        <taxon>Sphingobacteriales</taxon>
        <taxon>Sphingobacteriaceae</taxon>
        <taxon>Mucilaginibacter</taxon>
    </lineage>
</organism>
<dbReference type="InterPro" id="IPR005303">
    <property type="entry name" value="MOCOS_middle"/>
</dbReference>
<dbReference type="Pfam" id="PF03473">
    <property type="entry name" value="MOSC"/>
    <property type="match status" value="1"/>
</dbReference>
<accession>A0ABW5XTN7</accession>
<dbReference type="Pfam" id="PF03476">
    <property type="entry name" value="MOSC_N"/>
    <property type="match status" value="1"/>
</dbReference>
<evidence type="ECO:0000313" key="3">
    <source>
        <dbReference type="Proteomes" id="UP001597601"/>
    </source>
</evidence>
<protein>
    <submittedName>
        <fullName evidence="2">MOSC domain-containing protein</fullName>
    </submittedName>
</protein>
<comment type="caution">
    <text evidence="2">The sequence shown here is derived from an EMBL/GenBank/DDBJ whole genome shotgun (WGS) entry which is preliminary data.</text>
</comment>
<dbReference type="EMBL" id="JBHUON010000021">
    <property type="protein sequence ID" value="MFD2866129.1"/>
    <property type="molecule type" value="Genomic_DNA"/>
</dbReference>
<dbReference type="SUPFAM" id="SSF50800">
    <property type="entry name" value="PK beta-barrel domain-like"/>
    <property type="match status" value="1"/>
</dbReference>
<dbReference type="Proteomes" id="UP001597601">
    <property type="component" value="Unassembled WGS sequence"/>
</dbReference>
<keyword evidence="3" id="KW-1185">Reference proteome</keyword>
<dbReference type="InterPro" id="IPR005302">
    <property type="entry name" value="MoCF_Sase_C"/>
</dbReference>
<feature type="domain" description="MOSC" evidence="1">
    <location>
        <begin position="124"/>
        <end position="264"/>
    </location>
</feature>
<name>A0ABW5XTN7_9SPHI</name>